<evidence type="ECO:0000313" key="11">
    <source>
        <dbReference type="Proteomes" id="UP000199502"/>
    </source>
</evidence>
<dbReference type="STRING" id="336292.SAMN05660710_00214"/>
<feature type="transmembrane region" description="Helical" evidence="7">
    <location>
        <begin position="29"/>
        <end position="50"/>
    </location>
</feature>
<dbReference type="PANTHER" id="PTHR42829">
    <property type="entry name" value="NADH-UBIQUINONE OXIDOREDUCTASE CHAIN 5"/>
    <property type="match status" value="1"/>
</dbReference>
<dbReference type="InterPro" id="IPR001750">
    <property type="entry name" value="ND/Mrp_TM"/>
</dbReference>
<dbReference type="EMBL" id="FMVT01000001">
    <property type="protein sequence ID" value="SCX91530.1"/>
    <property type="molecule type" value="Genomic_DNA"/>
</dbReference>
<dbReference type="OrthoDB" id="9811798at2"/>
<evidence type="ECO:0000256" key="1">
    <source>
        <dbReference type="ARBA" id="ARBA00002378"/>
    </source>
</evidence>
<evidence type="ECO:0000256" key="3">
    <source>
        <dbReference type="ARBA" id="ARBA00022692"/>
    </source>
</evidence>
<dbReference type="RefSeq" id="WP_090739665.1">
    <property type="nucleotide sequence ID" value="NZ_FMVT01000001.1"/>
</dbReference>
<dbReference type="Gene3D" id="1.20.5.2700">
    <property type="match status" value="1"/>
</dbReference>
<dbReference type="GO" id="GO:0015990">
    <property type="term" value="P:electron transport coupled proton transport"/>
    <property type="evidence" value="ECO:0007669"/>
    <property type="project" value="TreeGrafter"/>
</dbReference>
<keyword evidence="11" id="KW-1185">Reference proteome</keyword>
<dbReference type="PANTHER" id="PTHR42829:SF2">
    <property type="entry name" value="NADH-UBIQUINONE OXIDOREDUCTASE CHAIN 5"/>
    <property type="match status" value="1"/>
</dbReference>
<dbReference type="NCBIfam" id="NF005141">
    <property type="entry name" value="PRK06590.1"/>
    <property type="match status" value="1"/>
</dbReference>
<feature type="transmembrane region" description="Helical" evidence="7">
    <location>
        <begin position="118"/>
        <end position="135"/>
    </location>
</feature>
<dbReference type="Pfam" id="PF00662">
    <property type="entry name" value="Proton_antipo_N"/>
    <property type="match status" value="1"/>
</dbReference>
<keyword evidence="3 6" id="KW-0812">Transmembrane</keyword>
<evidence type="ECO:0000313" key="10">
    <source>
        <dbReference type="EMBL" id="SCX91530.1"/>
    </source>
</evidence>
<dbReference type="InterPro" id="IPR003945">
    <property type="entry name" value="NU5C-like"/>
</dbReference>
<feature type="transmembrane region" description="Helical" evidence="7">
    <location>
        <begin position="686"/>
        <end position="706"/>
    </location>
</feature>
<evidence type="ECO:0000256" key="4">
    <source>
        <dbReference type="ARBA" id="ARBA00022989"/>
    </source>
</evidence>
<feature type="transmembrane region" description="Helical" evidence="7">
    <location>
        <begin position="473"/>
        <end position="491"/>
    </location>
</feature>
<dbReference type="PRINTS" id="PR01435">
    <property type="entry name" value="NPOXDRDTASE5"/>
</dbReference>
<feature type="transmembrane region" description="Helical" evidence="7">
    <location>
        <begin position="383"/>
        <end position="407"/>
    </location>
</feature>
<comment type="function">
    <text evidence="1">NDH-1 shuttles electrons from NADH, via FMN and iron-sulfur (Fe-S) centers, to quinones in the respiratory chain. The immediate electron acceptor for the enzyme in this species is believed to be ubiquinone. Couples the redox reaction to proton translocation (for every two electrons transferred, four hydrogen ions are translocated across the cytoplasmic membrane), and thus conserves the redox energy in a proton gradient.</text>
</comment>
<dbReference type="GO" id="GO:0012505">
    <property type="term" value="C:endomembrane system"/>
    <property type="evidence" value="ECO:0007669"/>
    <property type="project" value="UniProtKB-SubCell"/>
</dbReference>
<gene>
    <name evidence="10" type="ORF">SAMN05660710_00214</name>
</gene>
<feature type="transmembrane region" description="Helical" evidence="7">
    <location>
        <begin position="142"/>
        <end position="160"/>
    </location>
</feature>
<accession>A0A1G5BNS5</accession>
<dbReference type="NCBIfam" id="TIGR01974">
    <property type="entry name" value="NDH_I_L"/>
    <property type="match status" value="1"/>
</dbReference>
<feature type="transmembrane region" description="Helical" evidence="7">
    <location>
        <begin position="223"/>
        <end position="244"/>
    </location>
</feature>
<feature type="domain" description="NADH-Ubiquinone oxidoreductase (complex I) chain 5 N-terminal" evidence="9">
    <location>
        <begin position="62"/>
        <end position="109"/>
    </location>
</feature>
<evidence type="ECO:0000256" key="5">
    <source>
        <dbReference type="ARBA" id="ARBA00023136"/>
    </source>
</evidence>
<evidence type="ECO:0000256" key="7">
    <source>
        <dbReference type="SAM" id="Phobius"/>
    </source>
</evidence>
<feature type="domain" description="NADH:quinone oxidoreductase/Mrp antiporter transmembrane" evidence="8">
    <location>
        <begin position="135"/>
        <end position="439"/>
    </location>
</feature>
<keyword evidence="4 7" id="KW-1133">Transmembrane helix</keyword>
<dbReference type="InterPro" id="IPR001516">
    <property type="entry name" value="Proton_antipo_N"/>
</dbReference>
<name>A0A1G5BNS5_9RHOB</name>
<dbReference type="InterPro" id="IPR018393">
    <property type="entry name" value="NADHpl_OxRdtase_5_subgr"/>
</dbReference>
<protein>
    <submittedName>
        <fullName evidence="10">NADH dehydrogenase subunit L</fullName>
    </submittedName>
</protein>
<dbReference type="GO" id="GO:0016020">
    <property type="term" value="C:membrane"/>
    <property type="evidence" value="ECO:0007669"/>
    <property type="project" value="UniProtKB-SubCell"/>
</dbReference>
<feature type="transmembrane region" description="Helical" evidence="7">
    <location>
        <begin position="329"/>
        <end position="362"/>
    </location>
</feature>
<feature type="transmembrane region" description="Helical" evidence="7">
    <location>
        <begin position="288"/>
        <end position="309"/>
    </location>
</feature>
<evidence type="ECO:0000259" key="9">
    <source>
        <dbReference type="Pfam" id="PF00662"/>
    </source>
</evidence>
<feature type="transmembrane region" description="Helical" evidence="7">
    <location>
        <begin position="79"/>
        <end position="98"/>
    </location>
</feature>
<feature type="transmembrane region" description="Helical" evidence="7">
    <location>
        <begin position="427"/>
        <end position="452"/>
    </location>
</feature>
<dbReference type="Pfam" id="PF00361">
    <property type="entry name" value="Proton_antipo_M"/>
    <property type="match status" value="1"/>
</dbReference>
<dbReference type="AlphaFoldDB" id="A0A1G5BNS5"/>
<dbReference type="GO" id="GO:0003954">
    <property type="term" value="F:NADH dehydrogenase activity"/>
    <property type="evidence" value="ECO:0007669"/>
    <property type="project" value="TreeGrafter"/>
</dbReference>
<organism evidence="10 11">
    <name type="scientific">Paracoccus tibetensis</name>
    <dbReference type="NCBI Taxonomy" id="336292"/>
    <lineage>
        <taxon>Bacteria</taxon>
        <taxon>Pseudomonadati</taxon>
        <taxon>Pseudomonadota</taxon>
        <taxon>Alphaproteobacteria</taxon>
        <taxon>Rhodobacterales</taxon>
        <taxon>Paracoccaceae</taxon>
        <taxon>Paracoccus</taxon>
    </lineage>
</organism>
<reference evidence="10 11" key="1">
    <citation type="submission" date="2016-10" db="EMBL/GenBank/DDBJ databases">
        <authorList>
            <person name="de Groot N.N."/>
        </authorList>
    </citation>
    <scope>NUCLEOTIDE SEQUENCE [LARGE SCALE GENOMIC DNA]</scope>
    <source>
        <strain evidence="10 11">CGMCC 1.8925</strain>
    </source>
</reference>
<keyword evidence="5 7" id="KW-0472">Membrane</keyword>
<evidence type="ECO:0000256" key="2">
    <source>
        <dbReference type="ARBA" id="ARBA00004127"/>
    </source>
</evidence>
<feature type="transmembrane region" description="Helical" evidence="7">
    <location>
        <begin position="256"/>
        <end position="276"/>
    </location>
</feature>
<feature type="transmembrane region" description="Helical" evidence="7">
    <location>
        <begin position="172"/>
        <end position="193"/>
    </location>
</feature>
<sequence>MAQFILFAPLLAALVAGFGWRLIGERGAMVLTTVVLFAAAAASWIIFLSFDGVMRQIPVMDWVVSGDFTSQWAIRLDRLTAIMLIVITSVSALVHLYSFGYMAHDENFTDDEPYRARFFAYLSFFTFAMLMLVTADNLLQMFFGWEGVGVASYLLIGFYYKKQSAGAAAMKAFIVNRVGDFGFLLGIFGIWWLTGSIQFDEIFAQVPALAQTQMTFLWRDWNAANVLAILLFIGAMGKSAQLFLHTWLPDAMEGPTPVSALIHAATMVTAGVFLVCRMSPLYEFAPEAKLFIVIIGASTAFFAATVGLVQNDIKRVIAYSTCSQLGYMFVAAGVGVYSVAMFHLFTHAFFKAMLFLGAGSVIHAMHHEQDLRNYGGLRKKIPFTFWAMLIGTLAITGVGIPLTHIGFAGYLSKDAVIESAFASGNGYAFWLLVIAALMTSFYSWRLMFMTFWGKPRGDHHTHDHAHESPRVMLVPLGVLALGSVFAGMIWYNSFFEEEGVTRFFGLPQIEAHHDAGHDEAGAAGTETALDGSVAEADHAAPQGEALHGAAGAATDPAEISVTGGAIFMHPDNHVMHDAHYVPTWVKLSPFVAMLIGLGLAWLMYIRHPDAPAKLAAQQRGLYQFLLNKWYFDQLYDVVFVRPARWIGRALWTGGDGAVIDGAINGLAMGIIPRLTRFAGRVQSGYLFHYAFAMVLGIVGLLIWVMMRGAQ</sequence>
<dbReference type="Proteomes" id="UP000199502">
    <property type="component" value="Unassembled WGS sequence"/>
</dbReference>
<feature type="transmembrane region" description="Helical" evidence="7">
    <location>
        <begin position="587"/>
        <end position="605"/>
    </location>
</feature>
<proteinExistence type="predicted"/>
<dbReference type="GO" id="GO:0008137">
    <property type="term" value="F:NADH dehydrogenase (ubiquinone) activity"/>
    <property type="evidence" value="ECO:0007669"/>
    <property type="project" value="InterPro"/>
</dbReference>
<dbReference type="GO" id="GO:0042773">
    <property type="term" value="P:ATP synthesis coupled electron transport"/>
    <property type="evidence" value="ECO:0007669"/>
    <property type="project" value="InterPro"/>
</dbReference>
<comment type="subcellular location">
    <subcellularLocation>
        <location evidence="2">Endomembrane system</location>
        <topology evidence="2">Multi-pass membrane protein</topology>
    </subcellularLocation>
    <subcellularLocation>
        <location evidence="6">Membrane</location>
        <topology evidence="6">Multi-pass membrane protein</topology>
    </subcellularLocation>
</comment>
<evidence type="ECO:0000256" key="6">
    <source>
        <dbReference type="RuleBase" id="RU000320"/>
    </source>
</evidence>
<dbReference type="PRINTS" id="PR01434">
    <property type="entry name" value="NADHDHGNASE5"/>
</dbReference>
<evidence type="ECO:0000259" key="8">
    <source>
        <dbReference type="Pfam" id="PF00361"/>
    </source>
</evidence>